<proteinExistence type="predicted"/>
<dbReference type="EMBL" id="CAUYUJ010000037">
    <property type="protein sequence ID" value="CAK0788343.1"/>
    <property type="molecule type" value="Genomic_DNA"/>
</dbReference>
<feature type="region of interest" description="Disordered" evidence="1">
    <location>
        <begin position="579"/>
        <end position="664"/>
    </location>
</feature>
<gene>
    <name evidence="2" type="ORF">PCOR1329_LOCUS255</name>
</gene>
<evidence type="ECO:0000313" key="2">
    <source>
        <dbReference type="EMBL" id="CAK0788343.1"/>
    </source>
</evidence>
<feature type="region of interest" description="Disordered" evidence="1">
    <location>
        <begin position="695"/>
        <end position="730"/>
    </location>
</feature>
<sequence length="778" mass="85135">MENNTSDTGCPRVPGCLGAPESCRVMRFETNPLRVRYGAPIFVTFSPDEGHNLLMVRLSRTRRQDPVHAAADNEVQSRLAGDREWPRVAPDVDEARLDLPMDAGQESKVATHFAKRDVDDPERVCDKCKRAENREQKRRQGEAERKKCSTCRAEKPRDFYSGSLWEERPRPRVCIECVARAADERGEKHRGARKYTRKEMKSCTACGAEKPQAAFSGKMWSKVASKHRKCDECVKGANNQLGYWKCVQCKDSFETARLDDTVRSRAEHVHVHFDEAMEGFTQVLESMVDLLQSFDIQREVSNLPAAMVPLMVPLVILLVELAVANAYMGILIASMPEDSHAMNVIGACTVGEDPSELDSSKNDKSSTGRVGGRMDTPRAANAMAQADEEWYGSSTPPRALLSASINQAYMIHSDSSDERKRVAAIAERDLELAQVEACAADEKRVQDLEDNVAEGARRSPTQPARTMFEQLRGFERLRKGLNALSSGRSRRLLPRLVAPSYGLGSPRGLRKRGAGSFIENMQNIMWDNSYNSTFPGRIEVFRSYVARASDRTVLQKAEAEALKRLGAFENAAKDVGSPELARILDDPPSKLSRSASLPSLGERRSQNRSRPLEVSGELRPRRSLEVSGELRPRRSLEVSGEQRPRRSARSLEVSDDPRLEAPAGACAETRRPACGCRPGTGATASEVLAARAWTGRPPTSRADQAGGPPTSGSAGRRRGAASPTGPTPLRVASCSGSDTICGSDSLTVGLKNTLSLSAVDGQGTAAATVKDVKQATVT</sequence>
<reference evidence="2" key="1">
    <citation type="submission" date="2023-10" db="EMBL/GenBank/DDBJ databases">
        <authorList>
            <person name="Chen Y."/>
            <person name="Shah S."/>
            <person name="Dougan E. K."/>
            <person name="Thang M."/>
            <person name="Chan C."/>
        </authorList>
    </citation>
    <scope>NUCLEOTIDE SEQUENCE [LARGE SCALE GENOMIC DNA]</scope>
</reference>
<keyword evidence="3" id="KW-1185">Reference proteome</keyword>
<comment type="caution">
    <text evidence="2">The sequence shown here is derived from an EMBL/GenBank/DDBJ whole genome shotgun (WGS) entry which is preliminary data.</text>
</comment>
<organism evidence="2 3">
    <name type="scientific">Prorocentrum cordatum</name>
    <dbReference type="NCBI Taxonomy" id="2364126"/>
    <lineage>
        <taxon>Eukaryota</taxon>
        <taxon>Sar</taxon>
        <taxon>Alveolata</taxon>
        <taxon>Dinophyceae</taxon>
        <taxon>Prorocentrales</taxon>
        <taxon>Prorocentraceae</taxon>
        <taxon>Prorocentrum</taxon>
    </lineage>
</organism>
<feature type="region of interest" description="Disordered" evidence="1">
    <location>
        <begin position="352"/>
        <end position="375"/>
    </location>
</feature>
<evidence type="ECO:0000313" key="3">
    <source>
        <dbReference type="Proteomes" id="UP001189429"/>
    </source>
</evidence>
<dbReference type="Proteomes" id="UP001189429">
    <property type="component" value="Unassembled WGS sequence"/>
</dbReference>
<protein>
    <submittedName>
        <fullName evidence="2">Uncharacterized protein</fullName>
    </submittedName>
</protein>
<accession>A0ABN9PB75</accession>
<evidence type="ECO:0000256" key="1">
    <source>
        <dbReference type="SAM" id="MobiDB-lite"/>
    </source>
</evidence>
<feature type="compositionally biased region" description="Basic and acidic residues" evidence="1">
    <location>
        <begin position="616"/>
        <end position="644"/>
    </location>
</feature>
<feature type="compositionally biased region" description="Low complexity" evidence="1">
    <location>
        <begin position="705"/>
        <end position="724"/>
    </location>
</feature>
<name>A0ABN9PB75_9DINO</name>